<dbReference type="Proteomes" id="UP000826212">
    <property type="component" value="Chromosome"/>
</dbReference>
<evidence type="ECO:0000313" key="1">
    <source>
        <dbReference type="EMBL" id="QZE14912.1"/>
    </source>
</evidence>
<evidence type="ECO:0000313" key="2">
    <source>
        <dbReference type="Proteomes" id="UP000826212"/>
    </source>
</evidence>
<gene>
    <name evidence="1" type="ORF">K4L44_03480</name>
</gene>
<sequence>MIRKILLILIGFLLQYNLLAQKIGWTQTGEGSYYAEKFHGKPTANGERFSIWKYTAAHRTLPFNTVVRVDSHISHLSVVVRINDRGPFARGRIIDLSKVAATKIDMLAGGHHKVTITIVPPNTKLGPVPYKSNGSGNKITPVTPKPVNKDIFKIACNTEHITRPYYGVQICGFEHISNMLPFVEKAKQFSSEVYVDTTKRGDTTIYRICLGKFAERKDAERLKNSLKRKYKGCFVINYAN</sequence>
<name>A0AC61NNL8_9BACT</name>
<reference evidence="1" key="1">
    <citation type="submission" date="2021-08" db="EMBL/GenBank/DDBJ databases">
        <title>Novel anaerobic bacterium isolated from sea squirt in East Sea, Republic of Korea.</title>
        <authorList>
            <person name="Nguyen T.H."/>
            <person name="Li Z."/>
            <person name="Lee Y.-J."/>
            <person name="Ko J."/>
            <person name="Kim S.-G."/>
        </authorList>
    </citation>
    <scope>NUCLEOTIDE SEQUENCE</scope>
    <source>
        <strain evidence="1">KCTC 25031</strain>
    </source>
</reference>
<dbReference type="EMBL" id="CP081303">
    <property type="protein sequence ID" value="QZE14912.1"/>
    <property type="molecule type" value="Genomic_DNA"/>
</dbReference>
<accession>A0AC61NNL8</accession>
<proteinExistence type="predicted"/>
<organism evidence="1 2">
    <name type="scientific">Halosquirtibacter laminarini</name>
    <dbReference type="NCBI Taxonomy" id="3374600"/>
    <lineage>
        <taxon>Bacteria</taxon>
        <taxon>Pseudomonadati</taxon>
        <taxon>Bacteroidota</taxon>
        <taxon>Bacteroidia</taxon>
        <taxon>Marinilabiliales</taxon>
        <taxon>Prolixibacteraceae</taxon>
        <taxon>Halosquirtibacter</taxon>
    </lineage>
</organism>
<keyword evidence="2" id="KW-1185">Reference proteome</keyword>
<protein>
    <submittedName>
        <fullName evidence="1">Septal ring lytic transglycosylase RlpA family protein</fullName>
    </submittedName>
</protein>